<name>A0A9D5NXN5_XYLRU</name>
<evidence type="ECO:0000256" key="5">
    <source>
        <dbReference type="ARBA" id="ARBA00022781"/>
    </source>
</evidence>
<dbReference type="Pfam" id="PF00231">
    <property type="entry name" value="ATP-synt"/>
    <property type="match status" value="1"/>
</dbReference>
<dbReference type="InterPro" id="IPR000131">
    <property type="entry name" value="ATP_synth_F1_gsu"/>
</dbReference>
<keyword evidence="5 10" id="KW-0375">Hydrogen ion transport</keyword>
<comment type="function">
    <text evidence="1 10">Produces ATP from ADP in the presence of a proton gradient across the membrane. The gamma chain is believed to be important in regulating ATPase activity and the flow of protons through the CF(0) complex.</text>
</comment>
<comment type="similarity">
    <text evidence="3 10">Belongs to the ATPase gamma chain family.</text>
</comment>
<sequence length="324" mass="36271">MPSLKEIKGRIASVNSTRKITSAMKMVASSKLHHAQVAIQNMLPYEELLEHILKSFLAAEAEAQTIYDQERPVKRAALVVFSSNSSLCGGFNANIIKQMTHAVDEYAETIGRDNVEIYPIGRKVYEKARKMGLNVQGEYSALADHPNAHDCIEIAMELGRKFAEGEIDKVELIYHHFKSAGSQVLTRKTFLPIDVESELQADHERDLESVIATKQSQEYLKNRGERKDENGKSEEVKPLNDNFIVEPDMNCVLSLLMPKLAHLMLYTALLDSNASEHAARMVAMQTATDNADELLRELNLQYNKSRQQAITSELLDIVGGSVNN</sequence>
<reference evidence="11" key="1">
    <citation type="submission" date="2019-04" db="EMBL/GenBank/DDBJ databases">
        <title>Evolution of Biomass-Degrading Anaerobic Consortia Revealed by Metagenomics.</title>
        <authorList>
            <person name="Peng X."/>
        </authorList>
    </citation>
    <scope>NUCLEOTIDE SEQUENCE</scope>
    <source>
        <strain evidence="11">SIG140</strain>
    </source>
</reference>
<dbReference type="GO" id="GO:0046933">
    <property type="term" value="F:proton-transporting ATP synthase activity, rotational mechanism"/>
    <property type="evidence" value="ECO:0007669"/>
    <property type="project" value="UniProtKB-UniRule"/>
</dbReference>
<dbReference type="GO" id="GO:0042777">
    <property type="term" value="P:proton motive force-driven plasma membrane ATP synthesis"/>
    <property type="evidence" value="ECO:0007669"/>
    <property type="project" value="UniProtKB-UniRule"/>
</dbReference>
<dbReference type="EMBL" id="SUYC01000001">
    <property type="protein sequence ID" value="MBE6269498.1"/>
    <property type="molecule type" value="Genomic_DNA"/>
</dbReference>
<evidence type="ECO:0000256" key="3">
    <source>
        <dbReference type="ARBA" id="ARBA00007681"/>
    </source>
</evidence>
<comment type="subunit">
    <text evidence="10">F-type ATPases have 2 components, CF(1) - the catalytic core - and CF(0) - the membrane proton channel. CF(1) has five subunits: alpha(3), beta(3), gamma(1), delta(1), epsilon(1). CF(0) has three main subunits: a, b and c.</text>
</comment>
<comment type="subcellular location">
    <subcellularLocation>
        <location evidence="10">Cell membrane</location>
        <topology evidence="10">Peripheral membrane protein</topology>
    </subcellularLocation>
    <subcellularLocation>
        <location evidence="2">Membrane</location>
        <topology evidence="2">Peripheral membrane protein</topology>
    </subcellularLocation>
</comment>
<evidence type="ECO:0000313" key="11">
    <source>
        <dbReference type="EMBL" id="MBE6269498.1"/>
    </source>
</evidence>
<comment type="caution">
    <text evidence="11">The sequence shown here is derived from an EMBL/GenBank/DDBJ whole genome shotgun (WGS) entry which is preliminary data.</text>
</comment>
<dbReference type="NCBIfam" id="TIGR01146">
    <property type="entry name" value="ATPsyn_F1gamma"/>
    <property type="match status" value="1"/>
</dbReference>
<evidence type="ECO:0000256" key="8">
    <source>
        <dbReference type="ARBA" id="ARBA00023196"/>
    </source>
</evidence>
<keyword evidence="8 10" id="KW-0139">CF(1)</keyword>
<gene>
    <name evidence="10" type="primary">atpG</name>
    <name evidence="11" type="ORF">E7101_00875</name>
</gene>
<dbReference type="GO" id="GO:0005524">
    <property type="term" value="F:ATP binding"/>
    <property type="evidence" value="ECO:0007669"/>
    <property type="project" value="UniProtKB-UniRule"/>
</dbReference>
<dbReference type="PANTHER" id="PTHR11693">
    <property type="entry name" value="ATP SYNTHASE GAMMA CHAIN"/>
    <property type="match status" value="1"/>
</dbReference>
<accession>A0A9D5NXN5</accession>
<keyword evidence="4 10" id="KW-0813">Transport</keyword>
<evidence type="ECO:0000256" key="9">
    <source>
        <dbReference type="ARBA" id="ARBA00023310"/>
    </source>
</evidence>
<dbReference type="InterPro" id="IPR035968">
    <property type="entry name" value="ATP_synth_F1_ATPase_gsu"/>
</dbReference>
<evidence type="ECO:0000256" key="2">
    <source>
        <dbReference type="ARBA" id="ARBA00004170"/>
    </source>
</evidence>
<evidence type="ECO:0000256" key="1">
    <source>
        <dbReference type="ARBA" id="ARBA00003456"/>
    </source>
</evidence>
<dbReference type="GO" id="GO:0045259">
    <property type="term" value="C:proton-transporting ATP synthase complex"/>
    <property type="evidence" value="ECO:0007669"/>
    <property type="project" value="UniProtKB-KW"/>
</dbReference>
<dbReference type="SUPFAM" id="SSF52943">
    <property type="entry name" value="ATP synthase (F1-ATPase), gamma subunit"/>
    <property type="match status" value="1"/>
</dbReference>
<dbReference type="PANTHER" id="PTHR11693:SF22">
    <property type="entry name" value="ATP SYNTHASE SUBUNIT GAMMA, MITOCHONDRIAL"/>
    <property type="match status" value="1"/>
</dbReference>
<dbReference type="GO" id="GO:0005886">
    <property type="term" value="C:plasma membrane"/>
    <property type="evidence" value="ECO:0007669"/>
    <property type="project" value="UniProtKB-SubCell"/>
</dbReference>
<dbReference type="CDD" id="cd12151">
    <property type="entry name" value="F1-ATPase_gamma"/>
    <property type="match status" value="1"/>
</dbReference>
<evidence type="ECO:0000256" key="10">
    <source>
        <dbReference type="HAMAP-Rule" id="MF_00815"/>
    </source>
</evidence>
<dbReference type="Proteomes" id="UP000806522">
    <property type="component" value="Unassembled WGS sequence"/>
</dbReference>
<keyword evidence="7 10" id="KW-0472">Membrane</keyword>
<protein>
    <recommendedName>
        <fullName evidence="10">ATP synthase gamma chain</fullName>
    </recommendedName>
    <alternativeName>
        <fullName evidence="10">ATP synthase F1 sector gamma subunit</fullName>
    </alternativeName>
    <alternativeName>
        <fullName evidence="10">F-ATPase gamma subunit</fullName>
    </alternativeName>
</protein>
<proteinExistence type="inferred from homology"/>
<dbReference type="NCBIfam" id="NF009959">
    <property type="entry name" value="PRK13426.1"/>
    <property type="match status" value="1"/>
</dbReference>
<evidence type="ECO:0000256" key="6">
    <source>
        <dbReference type="ARBA" id="ARBA00023065"/>
    </source>
</evidence>
<evidence type="ECO:0000256" key="4">
    <source>
        <dbReference type="ARBA" id="ARBA00022448"/>
    </source>
</evidence>
<keyword evidence="9 10" id="KW-0066">ATP synthesis</keyword>
<dbReference type="Gene3D" id="3.40.1380.10">
    <property type="match status" value="2"/>
</dbReference>
<evidence type="ECO:0000313" key="12">
    <source>
        <dbReference type="Proteomes" id="UP000806522"/>
    </source>
</evidence>
<dbReference type="HAMAP" id="MF_00815">
    <property type="entry name" value="ATP_synth_gamma_bact"/>
    <property type="match status" value="1"/>
</dbReference>
<keyword evidence="10" id="KW-1003">Cell membrane</keyword>
<evidence type="ECO:0000256" key="7">
    <source>
        <dbReference type="ARBA" id="ARBA00023136"/>
    </source>
</evidence>
<dbReference type="Gene3D" id="1.10.287.80">
    <property type="entry name" value="ATP synthase, gamma subunit, helix hairpin domain"/>
    <property type="match status" value="2"/>
</dbReference>
<dbReference type="AlphaFoldDB" id="A0A9D5NXN5"/>
<dbReference type="PRINTS" id="PR00126">
    <property type="entry name" value="ATPASEGAMMA"/>
</dbReference>
<keyword evidence="6 10" id="KW-0406">Ion transport</keyword>
<organism evidence="11 12">
    <name type="scientific">Xylanibacter ruminicola</name>
    <name type="common">Prevotella ruminicola</name>
    <dbReference type="NCBI Taxonomy" id="839"/>
    <lineage>
        <taxon>Bacteria</taxon>
        <taxon>Pseudomonadati</taxon>
        <taxon>Bacteroidota</taxon>
        <taxon>Bacteroidia</taxon>
        <taxon>Bacteroidales</taxon>
        <taxon>Prevotellaceae</taxon>
        <taxon>Xylanibacter</taxon>
    </lineage>
</organism>